<feature type="binding site" evidence="7">
    <location>
        <position position="54"/>
    </location>
    <ligand>
        <name>NADP(+)</name>
        <dbReference type="ChEBI" id="CHEBI:58349"/>
    </ligand>
</feature>
<evidence type="ECO:0000256" key="1">
    <source>
        <dbReference type="ARBA" id="ARBA00005044"/>
    </source>
</evidence>
<comment type="similarity">
    <text evidence="2 7 8">Belongs to the chorismate synthase family.</text>
</comment>
<keyword evidence="7" id="KW-0521">NADP</keyword>
<dbReference type="UniPathway" id="UPA00053">
    <property type="reaction ID" value="UER00090"/>
</dbReference>
<organism evidence="9 10">
    <name type="scientific">Turicimonas muris</name>
    <dbReference type="NCBI Taxonomy" id="1796652"/>
    <lineage>
        <taxon>Bacteria</taxon>
        <taxon>Pseudomonadati</taxon>
        <taxon>Pseudomonadota</taxon>
        <taxon>Betaproteobacteria</taxon>
        <taxon>Burkholderiales</taxon>
        <taxon>Sutterellaceae</taxon>
        <taxon>Turicimonas</taxon>
    </lineage>
</organism>
<feature type="binding site" evidence="7">
    <location>
        <position position="48"/>
    </location>
    <ligand>
        <name>NADP(+)</name>
        <dbReference type="ChEBI" id="CHEBI:58349"/>
    </ligand>
</feature>
<dbReference type="GO" id="GO:0008652">
    <property type="term" value="P:amino acid biosynthetic process"/>
    <property type="evidence" value="ECO:0007669"/>
    <property type="project" value="UniProtKB-KW"/>
</dbReference>
<comment type="cofactor">
    <cofactor evidence="7 8">
        <name>FMNH2</name>
        <dbReference type="ChEBI" id="CHEBI:57618"/>
    </cofactor>
    <text evidence="7 8">Reduced FMN (FMNH(2)).</text>
</comment>
<comment type="subunit">
    <text evidence="7">Homotetramer.</text>
</comment>
<comment type="pathway">
    <text evidence="1 7 8">Metabolic intermediate biosynthesis; chorismate biosynthesis; chorismate from D-erythrose 4-phosphate and phosphoenolpyruvate: step 7/7.</text>
</comment>
<dbReference type="GO" id="GO:0004107">
    <property type="term" value="F:chorismate synthase activity"/>
    <property type="evidence" value="ECO:0007669"/>
    <property type="project" value="UniProtKB-UniRule"/>
</dbReference>
<evidence type="ECO:0000256" key="7">
    <source>
        <dbReference type="HAMAP-Rule" id="MF_00300"/>
    </source>
</evidence>
<dbReference type="Proteomes" id="UP000214610">
    <property type="component" value="Unassembled WGS sequence"/>
</dbReference>
<accession>A0A227KE90</accession>
<dbReference type="PANTHER" id="PTHR21085:SF0">
    <property type="entry name" value="CHORISMATE SYNTHASE"/>
    <property type="match status" value="1"/>
</dbReference>
<proteinExistence type="inferred from homology"/>
<dbReference type="InterPro" id="IPR035904">
    <property type="entry name" value="Chorismate_synth_AroC_sf"/>
</dbReference>
<protein>
    <recommendedName>
        <fullName evidence="3 7">Chorismate synthase</fullName>
        <shortName evidence="7">CS</shortName>
        <ecNumber evidence="3 7">4.2.3.5</ecNumber>
    </recommendedName>
    <alternativeName>
        <fullName evidence="7">5-enolpyruvylshikimate-3-phosphate phospholyase</fullName>
    </alternativeName>
</protein>
<comment type="catalytic activity">
    <reaction evidence="7 8">
        <text>5-O-(1-carboxyvinyl)-3-phosphoshikimate = chorismate + phosphate</text>
        <dbReference type="Rhea" id="RHEA:21020"/>
        <dbReference type="ChEBI" id="CHEBI:29748"/>
        <dbReference type="ChEBI" id="CHEBI:43474"/>
        <dbReference type="ChEBI" id="CHEBI:57701"/>
        <dbReference type="EC" id="4.2.3.5"/>
    </reaction>
</comment>
<dbReference type="HAMAP" id="MF_00300">
    <property type="entry name" value="Chorismate_synth"/>
    <property type="match status" value="1"/>
</dbReference>
<feature type="binding site" evidence="7">
    <location>
        <position position="322"/>
    </location>
    <ligand>
        <name>FMN</name>
        <dbReference type="ChEBI" id="CHEBI:58210"/>
    </ligand>
</feature>
<dbReference type="RefSeq" id="WP_066592745.1">
    <property type="nucleotide sequence ID" value="NZ_CAJTBZ010000015.1"/>
</dbReference>
<evidence type="ECO:0000313" key="9">
    <source>
        <dbReference type="EMBL" id="OXE45822.1"/>
    </source>
</evidence>
<keyword evidence="7" id="KW-0285">Flavoprotein</keyword>
<gene>
    <name evidence="7" type="primary">aroC</name>
    <name evidence="9" type="ORF">ADH67_10395</name>
</gene>
<sequence length="356" mass="38364">MAGSSIGKLLVVTNFGESHGPAIGAVLDGVPPGMKLDVNDIQVELDRRKPGTSRHVTQRKESDTVEILSGLYNGVTTGTPIGLLIRNEDQKSKDYSEIANLYRPAHADWTYAQKYGIRDPRGGGRSSARLTAPTVAAGAIAKKWLKDQFNINIQACLIQLGNIELPINDWKEVDQNSFFCADKEIISQLENFMDSLRKSGDSAGGKVFVKAENVPVGIGQPIYDRLDAELAFAFMGLNAVKGVEIGEGIKAARLKGSQNADQMDSKAKDHFLSNHSGGILGGISTGQTVYATVSIKPTPSIRLPLATLNSQMQDTTVSTKGRHDPCVSIRAVPVLEALMALVLMDLILQNHAQTGW</sequence>
<dbReference type="EMBL" id="NHMP01000007">
    <property type="protein sequence ID" value="OXE45822.1"/>
    <property type="molecule type" value="Genomic_DNA"/>
</dbReference>
<dbReference type="NCBIfam" id="NF003793">
    <property type="entry name" value="PRK05382.1"/>
    <property type="match status" value="1"/>
</dbReference>
<dbReference type="CDD" id="cd07304">
    <property type="entry name" value="Chorismate_synthase"/>
    <property type="match status" value="1"/>
</dbReference>
<feature type="binding site" evidence="7">
    <location>
        <position position="281"/>
    </location>
    <ligand>
        <name>FMN</name>
        <dbReference type="ChEBI" id="CHEBI:58210"/>
    </ligand>
</feature>
<feature type="binding site" evidence="7">
    <location>
        <begin position="125"/>
        <end position="127"/>
    </location>
    <ligand>
        <name>FMN</name>
        <dbReference type="ChEBI" id="CHEBI:58210"/>
    </ligand>
</feature>
<dbReference type="PROSITE" id="PS00788">
    <property type="entry name" value="CHORISMATE_SYNTHASE_2"/>
    <property type="match status" value="1"/>
</dbReference>
<dbReference type="EC" id="4.2.3.5" evidence="3 7"/>
<dbReference type="GO" id="GO:0009423">
    <property type="term" value="P:chorismate biosynthetic process"/>
    <property type="evidence" value="ECO:0007669"/>
    <property type="project" value="UniProtKB-UniRule"/>
</dbReference>
<dbReference type="GO" id="GO:0010181">
    <property type="term" value="F:FMN binding"/>
    <property type="evidence" value="ECO:0007669"/>
    <property type="project" value="TreeGrafter"/>
</dbReference>
<dbReference type="GeneID" id="78361420"/>
<dbReference type="Gene3D" id="3.60.150.10">
    <property type="entry name" value="Chorismate synthase AroC"/>
    <property type="match status" value="1"/>
</dbReference>
<dbReference type="PROSITE" id="PS00787">
    <property type="entry name" value="CHORISMATE_SYNTHASE_1"/>
    <property type="match status" value="1"/>
</dbReference>
<dbReference type="Pfam" id="PF01264">
    <property type="entry name" value="Chorismate_synt"/>
    <property type="match status" value="1"/>
</dbReference>
<reference evidence="10" key="1">
    <citation type="submission" date="2017-05" db="EMBL/GenBank/DDBJ databases">
        <title>Improved OligoMM genomes.</title>
        <authorList>
            <person name="Garzetti D."/>
        </authorList>
    </citation>
    <scope>NUCLEOTIDE SEQUENCE [LARGE SCALE GENOMIC DNA]</scope>
    <source>
        <strain evidence="10">YL45</strain>
    </source>
</reference>
<keyword evidence="7" id="KW-0288">FMN</keyword>
<evidence type="ECO:0000256" key="2">
    <source>
        <dbReference type="ARBA" id="ARBA00008014"/>
    </source>
</evidence>
<evidence type="ECO:0000256" key="5">
    <source>
        <dbReference type="ARBA" id="ARBA00023141"/>
    </source>
</evidence>
<evidence type="ECO:0000256" key="8">
    <source>
        <dbReference type="RuleBase" id="RU000605"/>
    </source>
</evidence>
<keyword evidence="5 7" id="KW-0057">Aromatic amino acid biosynthesis</keyword>
<comment type="function">
    <text evidence="7">Catalyzes the anti-1,4-elimination of the C-3 phosphate and the C-6 proR hydrogen from 5-enolpyruvylshikimate-3-phosphate (EPSP) to yield chorismate, which is the branch point compound that serves as the starting substrate for the three terminal pathways of aromatic amino acid biosynthesis. This reaction introduces a second double bond into the aromatic ring system.</text>
</comment>
<feature type="binding site" evidence="7">
    <location>
        <begin position="238"/>
        <end position="239"/>
    </location>
    <ligand>
        <name>FMN</name>
        <dbReference type="ChEBI" id="CHEBI:58210"/>
    </ligand>
</feature>
<evidence type="ECO:0000256" key="4">
    <source>
        <dbReference type="ARBA" id="ARBA00022605"/>
    </source>
</evidence>
<dbReference type="PANTHER" id="PTHR21085">
    <property type="entry name" value="CHORISMATE SYNTHASE"/>
    <property type="match status" value="1"/>
</dbReference>
<keyword evidence="6 7" id="KW-0456">Lyase</keyword>
<name>A0A227KE90_9BURK</name>
<feature type="binding site" evidence="7">
    <location>
        <begin position="296"/>
        <end position="300"/>
    </location>
    <ligand>
        <name>FMN</name>
        <dbReference type="ChEBI" id="CHEBI:58210"/>
    </ligand>
</feature>
<dbReference type="NCBIfam" id="TIGR00033">
    <property type="entry name" value="aroC"/>
    <property type="match status" value="1"/>
</dbReference>
<evidence type="ECO:0000256" key="6">
    <source>
        <dbReference type="ARBA" id="ARBA00023239"/>
    </source>
</evidence>
<dbReference type="SUPFAM" id="SSF103263">
    <property type="entry name" value="Chorismate synthase, AroC"/>
    <property type="match status" value="1"/>
</dbReference>
<evidence type="ECO:0000256" key="3">
    <source>
        <dbReference type="ARBA" id="ARBA00013036"/>
    </source>
</evidence>
<keyword evidence="7" id="KW-0274">FAD</keyword>
<keyword evidence="4 7" id="KW-0028">Amino-acid biosynthesis</keyword>
<comment type="caution">
    <text evidence="9">The sequence shown here is derived from an EMBL/GenBank/DDBJ whole genome shotgun (WGS) entry which is preliminary data.</text>
</comment>
<dbReference type="PIRSF" id="PIRSF001456">
    <property type="entry name" value="Chorismate_synth"/>
    <property type="match status" value="1"/>
</dbReference>
<keyword evidence="10" id="KW-1185">Reference proteome</keyword>
<evidence type="ECO:0000313" key="10">
    <source>
        <dbReference type="Proteomes" id="UP000214610"/>
    </source>
</evidence>
<dbReference type="PROSITE" id="PS00789">
    <property type="entry name" value="CHORISMATE_SYNTHASE_3"/>
    <property type="match status" value="1"/>
</dbReference>
<dbReference type="GO" id="GO:0009073">
    <property type="term" value="P:aromatic amino acid family biosynthetic process"/>
    <property type="evidence" value="ECO:0007669"/>
    <property type="project" value="UniProtKB-KW"/>
</dbReference>
<dbReference type="InterPro" id="IPR020541">
    <property type="entry name" value="Chorismate_synthase_CS"/>
</dbReference>
<dbReference type="AlphaFoldDB" id="A0A227KE90"/>
<dbReference type="GO" id="GO:0005829">
    <property type="term" value="C:cytosol"/>
    <property type="evidence" value="ECO:0007669"/>
    <property type="project" value="TreeGrafter"/>
</dbReference>
<dbReference type="InterPro" id="IPR000453">
    <property type="entry name" value="Chorismate_synth"/>
</dbReference>